<evidence type="ECO:0000313" key="5">
    <source>
        <dbReference type="Proteomes" id="UP000094329"/>
    </source>
</evidence>
<accession>A0ABX3A1T7</accession>
<dbReference type="SUPFAM" id="SSF55073">
    <property type="entry name" value="Nucleotide cyclase"/>
    <property type="match status" value="1"/>
</dbReference>
<dbReference type="Pfam" id="PF00990">
    <property type="entry name" value="GGDEF"/>
    <property type="match status" value="1"/>
</dbReference>
<dbReference type="Gene3D" id="3.30.70.270">
    <property type="match status" value="1"/>
</dbReference>
<evidence type="ECO:0000259" key="3">
    <source>
        <dbReference type="PROSITE" id="PS50887"/>
    </source>
</evidence>
<dbReference type="PROSITE" id="PS50887">
    <property type="entry name" value="GGDEF"/>
    <property type="match status" value="1"/>
</dbReference>
<sequence length="347" mass="38556">MDALMRSKDVHEVATQHSLGAHKVMRTYGIAPNPINYTLCYLYAVGEDRSLIKEIDQNLEEQGTLLPEVAERLFQQYALKLAAPVHDLQNSLEELAEKLLADVGHVAKETRGHQTAMQSVEGKIQAIRSADDVTLVTAQLSEHLQEVVSSGERFGAELANAQSEINQLKSELDAARHDSEHDSLTKLYNRGTFDRAMSDLIKSGCQANSLALLMVDIDHFKRVNDKFGHVAGDKVIQWVAKNLKTALDGLGEIYRYGGEEFVILCKNLTREQVDELAVALRASSVRQQIRIRTTNELVGKVTVSIGVAFYNEKETQEAFVKRADDALYAAKEAGRNCVVFADQKSNK</sequence>
<dbReference type="PANTHER" id="PTHR45138">
    <property type="entry name" value="REGULATORY COMPONENTS OF SENSORY TRANSDUCTION SYSTEM"/>
    <property type="match status" value="1"/>
</dbReference>
<name>A0ABX3A1T7_9GAMM</name>
<dbReference type="CDD" id="cd01949">
    <property type="entry name" value="GGDEF"/>
    <property type="match status" value="1"/>
</dbReference>
<dbReference type="InterPro" id="IPR000160">
    <property type="entry name" value="GGDEF_dom"/>
</dbReference>
<evidence type="ECO:0000313" key="4">
    <source>
        <dbReference type="EMBL" id="ODN42408.1"/>
    </source>
</evidence>
<dbReference type="NCBIfam" id="TIGR00254">
    <property type="entry name" value="GGDEF"/>
    <property type="match status" value="1"/>
</dbReference>
<evidence type="ECO:0000256" key="2">
    <source>
        <dbReference type="SAM" id="Coils"/>
    </source>
</evidence>
<gene>
    <name evidence="4" type="ORF">BGC07_05005</name>
</gene>
<protein>
    <recommendedName>
        <fullName evidence="1">diguanylate cyclase</fullName>
        <ecNumber evidence="1">2.7.7.65</ecNumber>
    </recommendedName>
</protein>
<feature type="domain" description="GGDEF" evidence="3">
    <location>
        <begin position="208"/>
        <end position="343"/>
    </location>
</feature>
<dbReference type="InterPro" id="IPR043128">
    <property type="entry name" value="Rev_trsase/Diguanyl_cyclase"/>
</dbReference>
<feature type="coiled-coil region" evidence="2">
    <location>
        <begin position="151"/>
        <end position="178"/>
    </location>
</feature>
<keyword evidence="5" id="KW-1185">Reference proteome</keyword>
<proteinExistence type="predicted"/>
<organism evidence="4 5">
    <name type="scientific">Piscirickettsia litoralis</name>
    <dbReference type="NCBI Taxonomy" id="1891921"/>
    <lineage>
        <taxon>Bacteria</taxon>
        <taxon>Pseudomonadati</taxon>
        <taxon>Pseudomonadota</taxon>
        <taxon>Gammaproteobacteria</taxon>
        <taxon>Thiotrichales</taxon>
        <taxon>Piscirickettsiaceae</taxon>
        <taxon>Piscirickettsia</taxon>
    </lineage>
</organism>
<comment type="caution">
    <text evidence="4">The sequence shown here is derived from an EMBL/GenBank/DDBJ whole genome shotgun (WGS) entry which is preliminary data.</text>
</comment>
<dbReference type="InterPro" id="IPR050469">
    <property type="entry name" value="Diguanylate_Cyclase"/>
</dbReference>
<keyword evidence="2" id="KW-0175">Coiled coil</keyword>
<evidence type="ECO:0000256" key="1">
    <source>
        <dbReference type="ARBA" id="ARBA00012528"/>
    </source>
</evidence>
<dbReference type="PANTHER" id="PTHR45138:SF2">
    <property type="entry name" value="DIGUANYLATE CYCLASE VDCA"/>
    <property type="match status" value="1"/>
</dbReference>
<dbReference type="EC" id="2.7.7.65" evidence="1"/>
<dbReference type="InterPro" id="IPR029787">
    <property type="entry name" value="Nucleotide_cyclase"/>
</dbReference>
<reference evidence="4 5" key="1">
    <citation type="submission" date="2016-08" db="EMBL/GenBank/DDBJ databases">
        <title>Draft genome sequence of Candidatus Piscirickettsia litoralis, from seawater.</title>
        <authorList>
            <person name="Wan X."/>
            <person name="Lee A.J."/>
            <person name="Hou S."/>
            <person name="Donachie S.P."/>
        </authorList>
    </citation>
    <scope>NUCLEOTIDE SEQUENCE [LARGE SCALE GENOMIC DNA]</scope>
    <source>
        <strain evidence="4 5">Y2</strain>
    </source>
</reference>
<dbReference type="Proteomes" id="UP000094329">
    <property type="component" value="Unassembled WGS sequence"/>
</dbReference>
<dbReference type="SMART" id="SM00267">
    <property type="entry name" value="GGDEF"/>
    <property type="match status" value="1"/>
</dbReference>
<dbReference type="EMBL" id="MDTU01000001">
    <property type="protein sequence ID" value="ODN42408.1"/>
    <property type="molecule type" value="Genomic_DNA"/>
</dbReference>